<feature type="transmembrane region" description="Helical" evidence="1">
    <location>
        <begin position="7"/>
        <end position="28"/>
    </location>
</feature>
<gene>
    <name evidence="2" type="ORF">QVZ43_13985</name>
</gene>
<keyword evidence="1" id="KW-0812">Transmembrane</keyword>
<evidence type="ECO:0008006" key="4">
    <source>
        <dbReference type="Google" id="ProtNLM"/>
    </source>
</evidence>
<feature type="transmembrane region" description="Helical" evidence="1">
    <location>
        <begin position="103"/>
        <end position="124"/>
    </location>
</feature>
<dbReference type="Proteomes" id="UP001168640">
    <property type="component" value="Unassembled WGS sequence"/>
</dbReference>
<evidence type="ECO:0000256" key="1">
    <source>
        <dbReference type="SAM" id="Phobius"/>
    </source>
</evidence>
<evidence type="ECO:0000313" key="3">
    <source>
        <dbReference type="Proteomes" id="UP001168640"/>
    </source>
</evidence>
<protein>
    <recommendedName>
        <fullName evidence="4">DUF4345 domain-containing protein</fullName>
    </recommendedName>
</protein>
<organism evidence="2 3">
    <name type="scientific">Marinobacter suaedae</name>
    <dbReference type="NCBI Taxonomy" id="3057675"/>
    <lineage>
        <taxon>Bacteria</taxon>
        <taxon>Pseudomonadati</taxon>
        <taxon>Pseudomonadota</taxon>
        <taxon>Gammaproteobacteria</taxon>
        <taxon>Pseudomonadales</taxon>
        <taxon>Marinobacteraceae</taxon>
        <taxon>Marinobacter</taxon>
    </lineage>
</organism>
<feature type="transmembrane region" description="Helical" evidence="1">
    <location>
        <begin position="76"/>
        <end position="97"/>
    </location>
</feature>
<dbReference type="RefSeq" id="WP_302910423.1">
    <property type="nucleotide sequence ID" value="NZ_JAUMIS010000002.1"/>
</dbReference>
<dbReference type="EMBL" id="JAUMIS010000002">
    <property type="protein sequence ID" value="MDO3722829.1"/>
    <property type="molecule type" value="Genomic_DNA"/>
</dbReference>
<reference evidence="2" key="1">
    <citation type="submission" date="2023-07" db="EMBL/GenBank/DDBJ databases">
        <title>Marinobacter sp. chi1 genome sequencing and assembly.</title>
        <authorList>
            <person name="Park S."/>
        </authorList>
    </citation>
    <scope>NUCLEOTIDE SEQUENCE</scope>
    <source>
        <strain evidence="2">Chi1</strain>
    </source>
</reference>
<accession>A0ABT8W3M2</accession>
<keyword evidence="1" id="KW-1133">Transmembrane helix</keyword>
<feature type="transmembrane region" description="Helical" evidence="1">
    <location>
        <begin position="48"/>
        <end position="69"/>
    </location>
</feature>
<proteinExistence type="predicted"/>
<keyword evidence="3" id="KW-1185">Reference proteome</keyword>
<comment type="caution">
    <text evidence="2">The sequence shown here is derived from an EMBL/GenBank/DDBJ whole genome shotgun (WGS) entry which is preliminary data.</text>
</comment>
<keyword evidence="1" id="KW-0472">Membrane</keyword>
<sequence>MEFVRRNFKWVMLVSGILTATMFYGLVAPQSALESMFGTSFDGDLESIIVRSWSALVGLVGIILIYGALVERHRVFSAAMGALSKAIFVSLVMIYGQEFLGQAAPAIIMDVVVVLATLIFFAAVRVQRSAA</sequence>
<name>A0ABT8W3M2_9GAMM</name>
<evidence type="ECO:0000313" key="2">
    <source>
        <dbReference type="EMBL" id="MDO3722829.1"/>
    </source>
</evidence>